<dbReference type="EMBL" id="SIHJ01000005">
    <property type="protein sequence ID" value="TWT30340.1"/>
    <property type="molecule type" value="Genomic_DNA"/>
</dbReference>
<dbReference type="OrthoDB" id="290810at2"/>
<comment type="caution">
    <text evidence="1">The sequence shown here is derived from an EMBL/GenBank/DDBJ whole genome shotgun (WGS) entry which is preliminary data.</text>
</comment>
<gene>
    <name evidence="1" type="ORF">KOR34_48980</name>
</gene>
<proteinExistence type="predicted"/>
<reference evidence="1 2" key="1">
    <citation type="submission" date="2019-02" db="EMBL/GenBank/DDBJ databases">
        <title>Deep-cultivation of Planctomycetes and their phenomic and genomic characterization uncovers novel biology.</title>
        <authorList>
            <person name="Wiegand S."/>
            <person name="Jogler M."/>
            <person name="Boedeker C."/>
            <person name="Pinto D."/>
            <person name="Vollmers J."/>
            <person name="Rivas-Marin E."/>
            <person name="Kohn T."/>
            <person name="Peeters S.H."/>
            <person name="Heuer A."/>
            <person name="Rast P."/>
            <person name="Oberbeckmann S."/>
            <person name="Bunk B."/>
            <person name="Jeske O."/>
            <person name="Meyerdierks A."/>
            <person name="Storesund J.E."/>
            <person name="Kallscheuer N."/>
            <person name="Luecker S."/>
            <person name="Lage O.M."/>
            <person name="Pohl T."/>
            <person name="Merkel B.J."/>
            <person name="Hornburger P."/>
            <person name="Mueller R.-W."/>
            <person name="Bruemmer F."/>
            <person name="Labrenz M."/>
            <person name="Spormann A.M."/>
            <person name="Op Den Camp H."/>
            <person name="Overmann J."/>
            <person name="Amann R."/>
            <person name="Jetten M.S.M."/>
            <person name="Mascher T."/>
            <person name="Medema M.H."/>
            <person name="Devos D.P."/>
            <person name="Kaster A.-K."/>
            <person name="Ovreas L."/>
            <person name="Rohde M."/>
            <person name="Galperin M.Y."/>
            <person name="Jogler C."/>
        </authorList>
    </citation>
    <scope>NUCLEOTIDE SEQUENCE [LARGE SCALE GENOMIC DNA]</scope>
    <source>
        <strain evidence="1 2">KOR34</strain>
    </source>
</reference>
<accession>A0A5C5UXI6</accession>
<protein>
    <recommendedName>
        <fullName evidence="3">DUF2292 domain-containing protein</fullName>
    </recommendedName>
</protein>
<dbReference type="AlphaFoldDB" id="A0A5C5UXI6"/>
<dbReference type="RefSeq" id="WP_146568695.1">
    <property type="nucleotide sequence ID" value="NZ_SIHJ01000005.1"/>
</dbReference>
<evidence type="ECO:0008006" key="3">
    <source>
        <dbReference type="Google" id="ProtNLM"/>
    </source>
</evidence>
<name>A0A5C5UXI6_9BACT</name>
<evidence type="ECO:0000313" key="2">
    <source>
        <dbReference type="Proteomes" id="UP000316714"/>
    </source>
</evidence>
<evidence type="ECO:0000313" key="1">
    <source>
        <dbReference type="EMBL" id="TWT30340.1"/>
    </source>
</evidence>
<sequence length="62" mass="6826">MRTTHTTTRTRAEKASHAQAVLAEMLTKVARPGYFGAATMTVTLQDGHVQQVKVTTEKQIKV</sequence>
<keyword evidence="2" id="KW-1185">Reference proteome</keyword>
<dbReference type="Proteomes" id="UP000316714">
    <property type="component" value="Unassembled WGS sequence"/>
</dbReference>
<organism evidence="1 2">
    <name type="scientific">Posidoniimonas corsicana</name>
    <dbReference type="NCBI Taxonomy" id="1938618"/>
    <lineage>
        <taxon>Bacteria</taxon>
        <taxon>Pseudomonadati</taxon>
        <taxon>Planctomycetota</taxon>
        <taxon>Planctomycetia</taxon>
        <taxon>Pirellulales</taxon>
        <taxon>Lacipirellulaceae</taxon>
        <taxon>Posidoniimonas</taxon>
    </lineage>
</organism>